<evidence type="ECO:0000313" key="2">
    <source>
        <dbReference type="Proteomes" id="UP000057737"/>
    </source>
</evidence>
<evidence type="ECO:0000313" key="1">
    <source>
        <dbReference type="EMBL" id="KWV54724.1"/>
    </source>
</evidence>
<dbReference type="Proteomes" id="UP000057737">
    <property type="component" value="Unassembled WGS sequence"/>
</dbReference>
<accession>A0A120FN23</accession>
<protein>
    <submittedName>
        <fullName evidence="1">Uncharacterized protein</fullName>
    </submittedName>
</protein>
<dbReference type="EMBL" id="LNCU01000070">
    <property type="protein sequence ID" value="KWV54724.1"/>
    <property type="molecule type" value="Genomic_DNA"/>
</dbReference>
<comment type="caution">
    <text evidence="1">The sequence shown here is derived from an EMBL/GenBank/DDBJ whole genome shotgun (WGS) entry which is preliminary data.</text>
</comment>
<name>A0A120FN23_9BRAD</name>
<dbReference type="OrthoDB" id="9813719at2"/>
<organism evidence="1 2">
    <name type="scientific">Bradyrhizobium macuxiense</name>
    <dbReference type="NCBI Taxonomy" id="1755647"/>
    <lineage>
        <taxon>Bacteria</taxon>
        <taxon>Pseudomonadati</taxon>
        <taxon>Pseudomonadota</taxon>
        <taxon>Alphaproteobacteria</taxon>
        <taxon>Hyphomicrobiales</taxon>
        <taxon>Nitrobacteraceae</taxon>
        <taxon>Bradyrhizobium</taxon>
    </lineage>
</organism>
<dbReference type="AlphaFoldDB" id="A0A120FN23"/>
<gene>
    <name evidence="1" type="ORF">AS156_07095</name>
</gene>
<proteinExistence type="predicted"/>
<sequence>MGERFSGLVSVFRDRRLPELAVPAGYAALIDAYKLPVPVARTLSAIGTKHRIEQGSWRIYTPRHAPEASLDGHLTFALKNKGVDLDVLKRLFLTLKYAH</sequence>
<keyword evidence="2" id="KW-1185">Reference proteome</keyword>
<reference evidence="1 2" key="1">
    <citation type="submission" date="2015-11" db="EMBL/GenBank/DDBJ databases">
        <title>Draft Genome Sequence of the Strain BR 10303 (Bradyrhizobium sp.) isolated from nodules of Centrolobium paraense.</title>
        <authorList>
            <person name="Zelli J.E."/>
            <person name="Simoes-Araujo J.L."/>
            <person name="Barauna A.C."/>
            <person name="Silva K."/>
        </authorList>
    </citation>
    <scope>NUCLEOTIDE SEQUENCE [LARGE SCALE GENOMIC DNA]</scope>
    <source>
        <strain evidence="1 2">BR 10303</strain>
    </source>
</reference>
<dbReference type="RefSeq" id="WP_066507881.1">
    <property type="nucleotide sequence ID" value="NZ_LNCU01000070.1"/>
</dbReference>